<evidence type="ECO:0000259" key="3">
    <source>
        <dbReference type="Pfam" id="PF01757"/>
    </source>
</evidence>
<evidence type="ECO:0000313" key="5">
    <source>
        <dbReference type="Proteomes" id="UP000402241"/>
    </source>
</evidence>
<keyword evidence="5" id="KW-1185">Reference proteome</keyword>
<dbReference type="GO" id="GO:0016746">
    <property type="term" value="F:acyltransferase activity"/>
    <property type="evidence" value="ECO:0007669"/>
    <property type="project" value="UniProtKB-KW"/>
</dbReference>
<proteinExistence type="predicted"/>
<feature type="transmembrane region" description="Helical" evidence="2">
    <location>
        <begin position="347"/>
        <end position="369"/>
    </location>
</feature>
<name>A0ABX6EC05_9ACTN</name>
<feature type="compositionally biased region" description="Pro residues" evidence="1">
    <location>
        <begin position="1"/>
        <end position="11"/>
    </location>
</feature>
<dbReference type="PANTHER" id="PTHR23028:SF53">
    <property type="entry name" value="ACYL_TRANSF_3 DOMAIN-CONTAINING PROTEIN"/>
    <property type="match status" value="1"/>
</dbReference>
<feature type="transmembrane region" description="Helical" evidence="2">
    <location>
        <begin position="191"/>
        <end position="210"/>
    </location>
</feature>
<feature type="domain" description="Acyltransferase 3" evidence="3">
    <location>
        <begin position="33"/>
        <end position="366"/>
    </location>
</feature>
<keyword evidence="2" id="KW-0812">Transmembrane</keyword>
<keyword evidence="4" id="KW-0808">Transferase</keyword>
<protein>
    <submittedName>
        <fullName evidence="4">Acyltransferase family protein</fullName>
    </submittedName>
</protein>
<feature type="transmembrane region" description="Helical" evidence="2">
    <location>
        <begin position="230"/>
        <end position="246"/>
    </location>
</feature>
<feature type="transmembrane region" description="Helical" evidence="2">
    <location>
        <begin position="112"/>
        <end position="131"/>
    </location>
</feature>
<feature type="compositionally biased region" description="Low complexity" evidence="1">
    <location>
        <begin position="12"/>
        <end position="22"/>
    </location>
</feature>
<evidence type="ECO:0000256" key="1">
    <source>
        <dbReference type="SAM" id="MobiDB-lite"/>
    </source>
</evidence>
<keyword evidence="2" id="KW-1133">Transmembrane helix</keyword>
<reference evidence="4 5" key="1">
    <citation type="submission" date="2019-10" db="EMBL/GenBank/DDBJ databases">
        <title>Genome Sequence of Micromonospora terminaliae DSM 101760.</title>
        <authorList>
            <person name="Guo L."/>
        </authorList>
    </citation>
    <scope>NUCLEOTIDE SEQUENCE [LARGE SCALE GENOMIC DNA]</scope>
    <source>
        <strain evidence="4 5">DSM 101760</strain>
    </source>
</reference>
<feature type="transmembrane region" description="Helical" evidence="2">
    <location>
        <begin position="71"/>
        <end position="92"/>
    </location>
</feature>
<accession>A0ABX6EC05</accession>
<dbReference type="InterPro" id="IPR002656">
    <property type="entry name" value="Acyl_transf_3_dom"/>
</dbReference>
<feature type="region of interest" description="Disordered" evidence="1">
    <location>
        <begin position="1"/>
        <end position="22"/>
    </location>
</feature>
<feature type="transmembrane region" description="Helical" evidence="2">
    <location>
        <begin position="314"/>
        <end position="335"/>
    </location>
</feature>
<evidence type="ECO:0000256" key="2">
    <source>
        <dbReference type="SAM" id="Phobius"/>
    </source>
</evidence>
<sequence>MMPAPACPPPRRTMMTSATATSRSTPTAAARLDSLTGLRWIAALMIFCLHIQSESNFFIADSRAQDALNSLLAAGRSGVSFFFILSGFVLAWSVRPTDTASRFWWRRFSKIYPNHFATFLVACLLLSWRGMEVIDFERMFYNLTLLHSWPPGQSDVWYSFNGPSWSLSCEAFFYLCFPLLYAGLRRLRPAAWWVISVASVLFIAVLPFGIKLFHEPFGWSEHFIVYHLPPVRMVEFLLGMCLALLVRGGWWRGPGMTVSIVVILAGMAAAAFLPEEYGLARDAACTVLGYSLLLPACALADVRRSRSIWRARRLVYLGEVSFAFYMVHEICLYAVRHTFGDDHPHRPSVAAGVLVLATFCFALVAAMVLHHVVELPMMRLLTGGRRRPVAGGVPPAGSGAVLVGPGGERAAAAAPEPVAAGRT</sequence>
<feature type="transmembrane region" description="Helical" evidence="2">
    <location>
        <begin position="279"/>
        <end position="302"/>
    </location>
</feature>
<gene>
    <name evidence="4" type="ORF">GCE86_31220</name>
</gene>
<feature type="transmembrane region" description="Helical" evidence="2">
    <location>
        <begin position="253"/>
        <end position="273"/>
    </location>
</feature>
<evidence type="ECO:0000313" key="4">
    <source>
        <dbReference type="EMBL" id="QGL51120.1"/>
    </source>
</evidence>
<dbReference type="InterPro" id="IPR050879">
    <property type="entry name" value="Acyltransferase_3"/>
</dbReference>
<dbReference type="EMBL" id="CP045309">
    <property type="protein sequence ID" value="QGL51120.1"/>
    <property type="molecule type" value="Genomic_DNA"/>
</dbReference>
<organism evidence="4 5">
    <name type="scientific">Micromonospora terminaliae</name>
    <dbReference type="NCBI Taxonomy" id="1914461"/>
    <lineage>
        <taxon>Bacteria</taxon>
        <taxon>Bacillati</taxon>
        <taxon>Actinomycetota</taxon>
        <taxon>Actinomycetes</taxon>
        <taxon>Micromonosporales</taxon>
        <taxon>Micromonosporaceae</taxon>
        <taxon>Micromonospora</taxon>
    </lineage>
</organism>
<keyword evidence="2" id="KW-0472">Membrane</keyword>
<dbReference type="Proteomes" id="UP000402241">
    <property type="component" value="Chromosome"/>
</dbReference>
<dbReference type="Pfam" id="PF01757">
    <property type="entry name" value="Acyl_transf_3"/>
    <property type="match status" value="1"/>
</dbReference>
<feature type="transmembrane region" description="Helical" evidence="2">
    <location>
        <begin position="165"/>
        <end position="184"/>
    </location>
</feature>
<dbReference type="PANTHER" id="PTHR23028">
    <property type="entry name" value="ACETYLTRANSFERASE"/>
    <property type="match status" value="1"/>
</dbReference>
<keyword evidence="4" id="KW-0012">Acyltransferase</keyword>